<evidence type="ECO:0000256" key="1">
    <source>
        <dbReference type="ARBA" id="ARBA00000971"/>
    </source>
</evidence>
<dbReference type="InterPro" id="IPR011990">
    <property type="entry name" value="TPR-like_helical_dom_sf"/>
</dbReference>
<evidence type="ECO:0000313" key="5">
    <source>
        <dbReference type="EMBL" id="KAJ1611023.1"/>
    </source>
</evidence>
<sequence length="200" mass="23730">MQTSKEEYEFCRNILDNYDKHIEILKNSQGCSHDRSKERELYERSTRDKLDAIKLFCDGNIKYQNDQIEDAILEYKNALIYVDYTFPEDKALEEEYNNLITRINLNLSACFLKINEFNMTILHCNKVLKNDPNNIKALYRLTQAYMNIYEFNKALEIIEGVLSRKDGEHSAFIKLRNDIILMENKYKSSNCNKYKSLFSN</sequence>
<dbReference type="EC" id="5.2.1.8" evidence="2"/>
<evidence type="ECO:0000256" key="4">
    <source>
        <dbReference type="ARBA" id="ARBA00023235"/>
    </source>
</evidence>
<evidence type="ECO:0000256" key="2">
    <source>
        <dbReference type="ARBA" id="ARBA00013194"/>
    </source>
</evidence>
<reference evidence="5" key="1">
    <citation type="submission" date="2022-10" db="EMBL/GenBank/DDBJ databases">
        <title>Adaptive evolution leads to modifications in subtelomeric GC content in a zoonotic Cryptosporidium species.</title>
        <authorList>
            <person name="Li J."/>
            <person name="Feng Y."/>
            <person name="Xiao L."/>
        </authorList>
    </citation>
    <scope>NUCLEOTIDE SEQUENCE</scope>
    <source>
        <strain evidence="5">33844</strain>
    </source>
</reference>
<accession>A0A9D5DL01</accession>
<protein>
    <recommendedName>
        <fullName evidence="2">peptidylprolyl isomerase</fullName>
        <ecNumber evidence="2">5.2.1.8</ecNumber>
    </recommendedName>
</protein>
<dbReference type="Gene3D" id="1.25.40.10">
    <property type="entry name" value="Tetratricopeptide repeat domain"/>
    <property type="match status" value="1"/>
</dbReference>
<dbReference type="OrthoDB" id="2423701at2759"/>
<organism evidence="5">
    <name type="scientific">Cryptosporidium canis</name>
    <dbReference type="NCBI Taxonomy" id="195482"/>
    <lineage>
        <taxon>Eukaryota</taxon>
        <taxon>Sar</taxon>
        <taxon>Alveolata</taxon>
        <taxon>Apicomplexa</taxon>
        <taxon>Conoidasida</taxon>
        <taxon>Coccidia</taxon>
        <taxon>Eucoccidiorida</taxon>
        <taxon>Eimeriorina</taxon>
        <taxon>Cryptosporidiidae</taxon>
        <taxon>Cryptosporidium</taxon>
    </lineage>
</organism>
<dbReference type="AlphaFoldDB" id="A0A9D5DL01"/>
<dbReference type="InterPro" id="IPR019734">
    <property type="entry name" value="TPR_rpt"/>
</dbReference>
<dbReference type="EMBL" id="JAPCXC010000019">
    <property type="protein sequence ID" value="KAJ1611023.1"/>
    <property type="molecule type" value="Genomic_DNA"/>
</dbReference>
<gene>
    <name evidence="5" type="ORF">OJ253_990</name>
</gene>
<dbReference type="SMART" id="SM00028">
    <property type="entry name" value="TPR"/>
    <property type="match status" value="3"/>
</dbReference>
<evidence type="ECO:0000256" key="3">
    <source>
        <dbReference type="ARBA" id="ARBA00023110"/>
    </source>
</evidence>
<name>A0A9D5DL01_9CRYT</name>
<dbReference type="PANTHER" id="PTHR46512">
    <property type="entry name" value="PEPTIDYLPROLYL ISOMERASE"/>
    <property type="match status" value="1"/>
</dbReference>
<keyword evidence="4 5" id="KW-0413">Isomerase</keyword>
<dbReference type="Proteomes" id="UP001067231">
    <property type="component" value="Unassembled WGS sequence"/>
</dbReference>
<dbReference type="SUPFAM" id="SSF48452">
    <property type="entry name" value="TPR-like"/>
    <property type="match status" value="1"/>
</dbReference>
<comment type="caution">
    <text evidence="5">The sequence shown here is derived from an EMBL/GenBank/DDBJ whole genome shotgun (WGS) entry which is preliminary data.</text>
</comment>
<proteinExistence type="predicted"/>
<dbReference type="GO" id="GO:0003755">
    <property type="term" value="F:peptidyl-prolyl cis-trans isomerase activity"/>
    <property type="evidence" value="ECO:0007669"/>
    <property type="project" value="UniProtKB-EC"/>
</dbReference>
<comment type="catalytic activity">
    <reaction evidence="1">
        <text>[protein]-peptidylproline (omega=180) = [protein]-peptidylproline (omega=0)</text>
        <dbReference type="Rhea" id="RHEA:16237"/>
        <dbReference type="Rhea" id="RHEA-COMP:10747"/>
        <dbReference type="Rhea" id="RHEA-COMP:10748"/>
        <dbReference type="ChEBI" id="CHEBI:83833"/>
        <dbReference type="ChEBI" id="CHEBI:83834"/>
        <dbReference type="EC" id="5.2.1.8"/>
    </reaction>
</comment>
<dbReference type="InterPro" id="IPR050754">
    <property type="entry name" value="FKBP4/5/8-like"/>
</dbReference>
<keyword evidence="3" id="KW-0697">Rotamase</keyword>
<dbReference type="PANTHER" id="PTHR46512:SF9">
    <property type="entry name" value="PEPTIDYLPROLYL ISOMERASE"/>
    <property type="match status" value="1"/>
</dbReference>